<feature type="compositionally biased region" description="Pro residues" evidence="1">
    <location>
        <begin position="490"/>
        <end position="505"/>
    </location>
</feature>
<comment type="caution">
    <text evidence="2">The sequence shown here is derived from an EMBL/GenBank/DDBJ whole genome shotgun (WGS) entry which is preliminary data.</text>
</comment>
<evidence type="ECO:0000256" key="1">
    <source>
        <dbReference type="SAM" id="MobiDB-lite"/>
    </source>
</evidence>
<feature type="compositionally biased region" description="Low complexity" evidence="1">
    <location>
        <begin position="506"/>
        <end position="521"/>
    </location>
</feature>
<proteinExistence type="predicted"/>
<evidence type="ECO:0000313" key="3">
    <source>
        <dbReference type="Proteomes" id="UP000606974"/>
    </source>
</evidence>
<accession>A0A8H7AEL6</accession>
<sequence>MADPLQPQSAPASPQMSPMAQPPRPVKTKEEDEEMTTNPDAAADRSTSVPVKEEDTESTAAPLAGRSASASAPTTEETRAESADTTGDVSTTDIQSKCVMSFLRPQPGKCSSKITNDDRHYISNFFGRNKTCSTNIPDDFYQVLCRKCMQSMKYRLRCNKEEKEVHSQVAAIKHVLRNMAASGKWALLEVQLTKSEYDRRRDPSKYDKELKEFNDAIIKAREDAKQKGEVVKRRNTKPALVPVPDWLAELVVRSDDNADQDYTPVHEREPTRWTFEDMIGLVDLIGENCDVLPNIECLPVTQGELDQVRAREARAIRNVAKDDCEESKTSIAQTEADLRRNPNDPQLQRELQDFKKMLAEMQDQLADAEEELQRALEQVATTQHTIPPKRRNNENKPGKKGESSKRVDRVGKKHKATETPTQDRASQDALTDPDMPNEPGTMASVDDDDGSMDLAVPEYSPPASPPPPQHSPSPPPGSKGKGKARAGAPSTPPPSTVPAPAPQPANHPASASSPRTSTTRSAGRRMQRAAGEKGSEEEDEEEEAEEGRSDGEGVPFGRR</sequence>
<feature type="compositionally biased region" description="Basic and acidic residues" evidence="1">
    <location>
        <begin position="391"/>
        <end position="410"/>
    </location>
</feature>
<reference evidence="2" key="1">
    <citation type="submission" date="2020-02" db="EMBL/GenBank/DDBJ databases">
        <authorList>
            <person name="Palmer J.M."/>
        </authorList>
    </citation>
    <scope>NUCLEOTIDE SEQUENCE</scope>
    <source>
        <strain evidence="2">EPUS1.4</strain>
        <tissue evidence="2">Thallus</tissue>
    </source>
</reference>
<evidence type="ECO:0000313" key="2">
    <source>
        <dbReference type="EMBL" id="KAF7505672.1"/>
    </source>
</evidence>
<name>A0A8H7AEL6_9EURO</name>
<keyword evidence="3" id="KW-1185">Reference proteome</keyword>
<organism evidence="2 3">
    <name type="scientific">Endocarpon pusillum</name>
    <dbReference type="NCBI Taxonomy" id="364733"/>
    <lineage>
        <taxon>Eukaryota</taxon>
        <taxon>Fungi</taxon>
        <taxon>Dikarya</taxon>
        <taxon>Ascomycota</taxon>
        <taxon>Pezizomycotina</taxon>
        <taxon>Eurotiomycetes</taxon>
        <taxon>Chaetothyriomycetidae</taxon>
        <taxon>Verrucariales</taxon>
        <taxon>Verrucariaceae</taxon>
        <taxon>Endocarpon</taxon>
    </lineage>
</organism>
<protein>
    <submittedName>
        <fullName evidence="2">Uncharacterized protein</fullName>
    </submittedName>
</protein>
<dbReference type="EMBL" id="JAACFV010000103">
    <property type="protein sequence ID" value="KAF7505672.1"/>
    <property type="molecule type" value="Genomic_DNA"/>
</dbReference>
<feature type="region of interest" description="Disordered" evidence="1">
    <location>
        <begin position="324"/>
        <end position="346"/>
    </location>
</feature>
<feature type="compositionally biased region" description="Low complexity" evidence="1">
    <location>
        <begin position="1"/>
        <end position="19"/>
    </location>
</feature>
<dbReference type="AlphaFoldDB" id="A0A8H7AEL6"/>
<feature type="region of interest" description="Disordered" evidence="1">
    <location>
        <begin position="1"/>
        <end position="91"/>
    </location>
</feature>
<feature type="region of interest" description="Disordered" evidence="1">
    <location>
        <begin position="380"/>
        <end position="559"/>
    </location>
</feature>
<feature type="compositionally biased region" description="Acidic residues" evidence="1">
    <location>
        <begin position="535"/>
        <end position="545"/>
    </location>
</feature>
<dbReference type="OrthoDB" id="4161595at2759"/>
<dbReference type="Proteomes" id="UP000606974">
    <property type="component" value="Unassembled WGS sequence"/>
</dbReference>
<feature type="compositionally biased region" description="Pro residues" evidence="1">
    <location>
        <begin position="459"/>
        <end position="477"/>
    </location>
</feature>
<gene>
    <name evidence="2" type="ORF">GJ744_000521</name>
</gene>